<dbReference type="GO" id="GO:0016614">
    <property type="term" value="F:oxidoreductase activity, acting on CH-OH group of donors"/>
    <property type="evidence" value="ECO:0007669"/>
    <property type="project" value="UniProtKB-ARBA"/>
</dbReference>
<dbReference type="GeneID" id="77726395"/>
<dbReference type="AlphaFoldDB" id="A0AA38H893"/>
<dbReference type="RefSeq" id="XP_052945345.1">
    <property type="nucleotide sequence ID" value="XM_053087194.1"/>
</dbReference>
<keyword evidence="4" id="KW-1185">Reference proteome</keyword>
<dbReference type="PRINTS" id="PR00081">
    <property type="entry name" value="GDHRDH"/>
</dbReference>
<evidence type="ECO:0000256" key="1">
    <source>
        <dbReference type="ARBA" id="ARBA00006484"/>
    </source>
</evidence>
<comment type="caution">
    <text evidence="3">The sequence shown here is derived from an EMBL/GenBank/DDBJ whole genome shotgun (WGS) entry which is preliminary data.</text>
</comment>
<evidence type="ECO:0000313" key="4">
    <source>
        <dbReference type="Proteomes" id="UP001164286"/>
    </source>
</evidence>
<dbReference type="FunFam" id="3.40.50.720:FF:000084">
    <property type="entry name" value="Short-chain dehydrogenase reductase"/>
    <property type="match status" value="1"/>
</dbReference>
<protein>
    <submittedName>
        <fullName evidence="3">Uncharacterized protein</fullName>
    </submittedName>
</protein>
<dbReference type="EMBL" id="JAKWFO010000005">
    <property type="protein sequence ID" value="KAI9635568.1"/>
    <property type="molecule type" value="Genomic_DNA"/>
</dbReference>
<accession>A0AA38H893</accession>
<dbReference type="InterPro" id="IPR002347">
    <property type="entry name" value="SDR_fam"/>
</dbReference>
<dbReference type="InterPro" id="IPR036291">
    <property type="entry name" value="NAD(P)-bd_dom_sf"/>
</dbReference>
<dbReference type="PANTHER" id="PTHR48107">
    <property type="entry name" value="NADPH-DEPENDENT ALDEHYDE REDUCTASE-LIKE PROTEIN, CHLOROPLASTIC-RELATED"/>
    <property type="match status" value="1"/>
</dbReference>
<gene>
    <name evidence="3" type="ORF">MKK02DRAFT_26451</name>
</gene>
<evidence type="ECO:0000256" key="2">
    <source>
        <dbReference type="ARBA" id="ARBA00023002"/>
    </source>
</evidence>
<dbReference type="PANTHER" id="PTHR48107:SF16">
    <property type="entry name" value="NADPH-DEPENDENT ALDEHYDE REDUCTASE 1, CHLOROPLASTIC"/>
    <property type="match status" value="1"/>
</dbReference>
<dbReference type="Pfam" id="PF13561">
    <property type="entry name" value="adh_short_C2"/>
    <property type="match status" value="1"/>
</dbReference>
<organism evidence="3 4">
    <name type="scientific">Dioszegia hungarica</name>
    <dbReference type="NCBI Taxonomy" id="4972"/>
    <lineage>
        <taxon>Eukaryota</taxon>
        <taxon>Fungi</taxon>
        <taxon>Dikarya</taxon>
        <taxon>Basidiomycota</taxon>
        <taxon>Agaricomycotina</taxon>
        <taxon>Tremellomycetes</taxon>
        <taxon>Tremellales</taxon>
        <taxon>Bulleribasidiaceae</taxon>
        <taxon>Dioszegia</taxon>
    </lineage>
</organism>
<dbReference type="Proteomes" id="UP001164286">
    <property type="component" value="Unassembled WGS sequence"/>
</dbReference>
<comment type="similarity">
    <text evidence="1">Belongs to the short-chain dehydrogenases/reductases (SDR) family.</text>
</comment>
<proteinExistence type="inferred from homology"/>
<keyword evidence="2" id="KW-0560">Oxidoreductase</keyword>
<sequence length="249" mass="26335">MVGKKTIVTGGDSGIGRAAAVMFALEGADVAIVYLPEEQVDADKVKAMIETAGRQCLLFPQDIRDEAGCKRVIESVVQAWGRIDVLVNNASVMYSIPDIADVTTEQFDRTMKTNVYGTFWLTKAAVPHIPKGGSIIVTASQVAYAGPPMLLDYSMTKGAQVAMVRVLSNQLLSKGIRVNAVCPGPVWTPLQPAAMDSSQMKEWHSSPAPIGRIGQPSELGPAYVFLASADGSFISGQSIHVNGGAIVSG</sequence>
<dbReference type="SUPFAM" id="SSF51735">
    <property type="entry name" value="NAD(P)-binding Rossmann-fold domains"/>
    <property type="match status" value="1"/>
</dbReference>
<dbReference type="Gene3D" id="3.40.50.720">
    <property type="entry name" value="NAD(P)-binding Rossmann-like Domain"/>
    <property type="match status" value="1"/>
</dbReference>
<dbReference type="PRINTS" id="PR00080">
    <property type="entry name" value="SDRFAMILY"/>
</dbReference>
<name>A0AA38H893_9TREE</name>
<reference evidence="3" key="1">
    <citation type="journal article" date="2022" name="G3 (Bethesda)">
        <title>High quality genome of the basidiomycete yeast Dioszegia hungarica PDD-24b-2 isolated from cloud water.</title>
        <authorList>
            <person name="Jarrige D."/>
            <person name="Haridas S."/>
            <person name="Bleykasten-Grosshans C."/>
            <person name="Joly M."/>
            <person name="Nadalig T."/>
            <person name="Sancelme M."/>
            <person name="Vuilleumier S."/>
            <person name="Grigoriev I.V."/>
            <person name="Amato P."/>
            <person name="Bringel F."/>
        </authorList>
    </citation>
    <scope>NUCLEOTIDE SEQUENCE</scope>
    <source>
        <strain evidence="3">PDD-24b-2</strain>
    </source>
</reference>
<evidence type="ECO:0000313" key="3">
    <source>
        <dbReference type="EMBL" id="KAI9635568.1"/>
    </source>
</evidence>